<reference evidence="2" key="1">
    <citation type="submission" date="2023-06" db="EMBL/GenBank/DDBJ databases">
        <title>MT1 and MT2 Draft Genomes of Novel Species.</title>
        <authorList>
            <person name="Venkateswaran K."/>
        </authorList>
    </citation>
    <scope>NUCLEOTIDE SEQUENCE</scope>
    <source>
        <strain evidence="2">IIF3SC-B10</strain>
    </source>
</reference>
<protein>
    <recommendedName>
        <fullName evidence="4">MFS transporter</fullName>
    </recommendedName>
</protein>
<keyword evidence="1" id="KW-0472">Membrane</keyword>
<organism evidence="2 3">
    <name type="scientific">Arthrobacter burdickii</name>
    <dbReference type="NCBI Taxonomy" id="3035920"/>
    <lineage>
        <taxon>Bacteria</taxon>
        <taxon>Bacillati</taxon>
        <taxon>Actinomycetota</taxon>
        <taxon>Actinomycetes</taxon>
        <taxon>Micrococcales</taxon>
        <taxon>Micrococcaceae</taxon>
        <taxon>Arthrobacter</taxon>
    </lineage>
</organism>
<gene>
    <name evidence="2" type="ORF">P5G52_04935</name>
</gene>
<accession>A0ABT8JYG5</accession>
<keyword evidence="1" id="KW-0812">Transmembrane</keyword>
<keyword evidence="3" id="KW-1185">Reference proteome</keyword>
<evidence type="ECO:0008006" key="4">
    <source>
        <dbReference type="Google" id="ProtNLM"/>
    </source>
</evidence>
<evidence type="ECO:0000313" key="2">
    <source>
        <dbReference type="EMBL" id="MDN4610208.1"/>
    </source>
</evidence>
<sequence>MTKPITPRQHGLIDYGFSASMLTLPSLFGMSRKARLFFAMFGATQGAVNAVTDQPFAIAPLISFRTHRTVDLGSTPLYALAPLLTGVAREGKARAFWLLMGGVLVAVYNLTDWQASNTSKKSGGRFRFR</sequence>
<evidence type="ECO:0000256" key="1">
    <source>
        <dbReference type="SAM" id="Phobius"/>
    </source>
</evidence>
<evidence type="ECO:0000313" key="3">
    <source>
        <dbReference type="Proteomes" id="UP001174209"/>
    </source>
</evidence>
<dbReference type="RefSeq" id="WP_301225193.1">
    <property type="nucleotide sequence ID" value="NZ_JAROCG010000001.1"/>
</dbReference>
<keyword evidence="1" id="KW-1133">Transmembrane helix</keyword>
<dbReference type="EMBL" id="JAROCG010000001">
    <property type="protein sequence ID" value="MDN4610208.1"/>
    <property type="molecule type" value="Genomic_DNA"/>
</dbReference>
<name>A0ABT8JYG5_9MICC</name>
<proteinExistence type="predicted"/>
<dbReference type="Proteomes" id="UP001174209">
    <property type="component" value="Unassembled WGS sequence"/>
</dbReference>
<feature type="transmembrane region" description="Helical" evidence="1">
    <location>
        <begin position="95"/>
        <end position="111"/>
    </location>
</feature>
<comment type="caution">
    <text evidence="2">The sequence shown here is derived from an EMBL/GenBank/DDBJ whole genome shotgun (WGS) entry which is preliminary data.</text>
</comment>